<evidence type="ECO:0000313" key="6">
    <source>
        <dbReference type="Proteomes" id="UP000076486"/>
    </source>
</evidence>
<reference evidence="5 6" key="1">
    <citation type="submission" date="2013-07" db="EMBL/GenBank/DDBJ databases">
        <title>Comparative Genomic and Metabolomic Analysis of Twelve Strains of Pseudoalteromonas luteoviolacea.</title>
        <authorList>
            <person name="Vynne N.G."/>
            <person name="Mansson M."/>
            <person name="Gram L."/>
        </authorList>
    </citation>
    <scope>NUCLEOTIDE SEQUENCE [LARGE SCALE GENOMIC DNA]</scope>
    <source>
        <strain evidence="5 6">CPMOR-1</strain>
    </source>
</reference>
<dbReference type="InterPro" id="IPR022385">
    <property type="entry name" value="Rhs_assc_core"/>
</dbReference>
<accession>A0A167NGS0</accession>
<dbReference type="Pfam" id="PF25023">
    <property type="entry name" value="TEN_YD-shell"/>
    <property type="match status" value="1"/>
</dbReference>
<dbReference type="Gene3D" id="2.180.10.10">
    <property type="entry name" value="RHS repeat-associated core"/>
    <property type="match status" value="2"/>
</dbReference>
<protein>
    <recommendedName>
        <fullName evidence="4">Teneurin-like YD-shell domain-containing protein</fullName>
    </recommendedName>
</protein>
<keyword evidence="3" id="KW-0732">Signal</keyword>
<dbReference type="PATRIC" id="fig|1365248.3.peg.151"/>
<feature type="domain" description="Teneurin-like YD-shell" evidence="4">
    <location>
        <begin position="1114"/>
        <end position="1233"/>
    </location>
</feature>
<gene>
    <name evidence="5" type="ORF">N473_07395</name>
</gene>
<dbReference type="InterPro" id="IPR050708">
    <property type="entry name" value="T6SS_VgrG/RHS"/>
</dbReference>
<evidence type="ECO:0000313" key="5">
    <source>
        <dbReference type="EMBL" id="KZN68241.1"/>
    </source>
</evidence>
<dbReference type="EMBL" id="AUYC01000002">
    <property type="protein sequence ID" value="KZN68241.1"/>
    <property type="molecule type" value="Genomic_DNA"/>
</dbReference>
<proteinExistence type="predicted"/>
<evidence type="ECO:0000259" key="4">
    <source>
        <dbReference type="Pfam" id="PF25023"/>
    </source>
</evidence>
<evidence type="ECO:0000256" key="2">
    <source>
        <dbReference type="SAM" id="MobiDB-lite"/>
    </source>
</evidence>
<keyword evidence="1" id="KW-0677">Repeat</keyword>
<feature type="chain" id="PRO_5007890683" description="Teneurin-like YD-shell domain-containing protein" evidence="3">
    <location>
        <begin position="22"/>
        <end position="1551"/>
    </location>
</feature>
<feature type="signal peptide" evidence="3">
    <location>
        <begin position="1"/>
        <end position="21"/>
    </location>
</feature>
<dbReference type="Proteomes" id="UP000076486">
    <property type="component" value="Unassembled WGS sequence"/>
</dbReference>
<feature type="region of interest" description="Disordered" evidence="2">
    <location>
        <begin position="836"/>
        <end position="855"/>
    </location>
</feature>
<dbReference type="PANTHER" id="PTHR32305:SF15">
    <property type="entry name" value="PROTEIN RHSA-RELATED"/>
    <property type="match status" value="1"/>
</dbReference>
<name>A0A167NGS0_9GAMM</name>
<organism evidence="5 6">
    <name type="scientific">Pseudoalteromonas luteoviolacea CPMOR-1</name>
    <dbReference type="NCBI Taxonomy" id="1365248"/>
    <lineage>
        <taxon>Bacteria</taxon>
        <taxon>Pseudomonadati</taxon>
        <taxon>Pseudomonadota</taxon>
        <taxon>Gammaproteobacteria</taxon>
        <taxon>Alteromonadales</taxon>
        <taxon>Pseudoalteromonadaceae</taxon>
        <taxon>Pseudoalteromonas</taxon>
    </lineage>
</organism>
<dbReference type="NCBIfam" id="TIGR03696">
    <property type="entry name" value="Rhs_assc_core"/>
    <property type="match status" value="1"/>
</dbReference>
<comment type="caution">
    <text evidence="5">The sequence shown here is derived from an EMBL/GenBank/DDBJ whole genome shotgun (WGS) entry which is preliminary data.</text>
</comment>
<dbReference type="RefSeq" id="WP_063366305.1">
    <property type="nucleotide sequence ID" value="NZ_AUYC01000002.1"/>
</dbReference>
<evidence type="ECO:0000256" key="1">
    <source>
        <dbReference type="ARBA" id="ARBA00022737"/>
    </source>
</evidence>
<evidence type="ECO:0000256" key="3">
    <source>
        <dbReference type="SAM" id="SignalP"/>
    </source>
</evidence>
<dbReference type="InterPro" id="IPR056823">
    <property type="entry name" value="TEN-like_YD-shell"/>
</dbReference>
<dbReference type="PANTHER" id="PTHR32305">
    <property type="match status" value="1"/>
</dbReference>
<sequence length="1551" mass="170770">MRIIRKFISIALLVFPNAALADTGHLPGNGNGNDEGSTDFSSVFKSYYSDLPSESISIQDLKLTHTFNIKTIPAANGSSLSVGYEVKGFQGGAVYIFKKFNGHRLNMSLTATWDSGGEKTIRKFGCLGNLSGLEFNQGGLGLPQRSKPLGFNSNDMPSGTLALFKDHTILKCESARPVVVFSDGTKVKFGSRITSVEKQYVWRPVSIEDKHGLKIDLTQQHINFNGVQISEVAGSQVKQLIIDDNSETYVTTFNFNSLGEISSVVDPEQRVTSFTHTGAFTGALKSIDSITFPSGLKVEYTYQGYWEDSRNSLTVSSKKITGPNIQERRFQYTLTPPEVGYPGLGGHKSISYEYDVDGNSHALTKVNYIHSPADYGARIYKQEIYKGPYLNVGWVLRQRWKEGDLLAKNETQWEHYYLGSSGCYKQLIGEYFIVAPNRCVSVRKSKEYTSYRVSDGYDTFFTDYLSYGKYSGLTKYKEVFSSSKELPANPIDSQVFTGATKYTKNTYSHNKINWITNQLNRKEYSSSNSGYISESQFVLEPDTLNIKDIYSFGLLKESYTYHETGDSKGAVKSKTLNHQRLSGNGKITTSFSSDYTANVPKTITSYSALSDSTVQEIKSADLFGNTLEYTDKKGTQSYYKYDKLGRLVSKKTENDTSFGRQWLGVLYSWDDINNKRTITHCTLNESMSGCASNLEFKIEEKYNAHNQVILKKYTDLKYATALNSTRYQVLNYDRFGRLAFQSIMSDSHTETRGTRFYYDFLNRRIKTEQSGLGTVNYRYLSGHRMEETDGKGNKTTKTFQSYQAPNYKDIIEIASPESILTKLHRDVGGFIESITQSNESPANSGGGGGDVVDPEPPICDRIDPFRCEDPRIIDINNVYSASSASRVLKQTETRLYDSNKQLCLVKRADVGTTVMKYNALGQLAWKKEGTNYTTCLTSAPSGSIHFTYNNLGLLHNTNYPGTDLDLDQEYDRNGNLTTLIKSNITQFYTYNNKNLLETELITIADQTPVSLQYDYDAAGHLYSVTYPDSTTIKYMPNAYGEARSVIAYNHNNVLEKRFIKDVNYYPNGMAKSYEFGNGVRHELELYTDSDLPKRISDLKTGVSALDLTYGFDNNGNVNSILNGVDDGYSITSMRYDGLNRLTKVTGGSKIGDSDIGYDVLGNITNYKSKSRNLVYTYNADNNRLTSVSGVSGKYNNISYDSRGNITNNGKYSLVFNDANQVVTANGNSYLYDGFNRRVKKVEGDKTEYSIFSQSGRLLFNQTGVLTGNGVNYIYLGSKLIAKYGNVETVSLAQSKQHYRPFGESIEGSRDTIGYTGHEYDTDLGLNYMQARYYDPVIGRFYSNDPVGYTAKNPVMSFNRYLYVNNNPYKYTDPNGEFFNLALGAIGATVGAISGGVSAYVSSGGDWEATAQGAGVGAVLGATAGFTGGASLVAAGKAADLSMKTATAGRALSTMGSTSLKTGAVSATSNAAGQVIGHDGDLSKVSGTQIAVAGAAGLAPGLVGGAILETGATATVTSVANVATATVVTDVLNTATQIVGSEIAKDIEKRDD</sequence>